<dbReference type="AlphaFoldDB" id="A0ABD2NHD5"/>
<keyword evidence="2" id="KW-1185">Reference proteome</keyword>
<proteinExistence type="predicted"/>
<evidence type="ECO:0000313" key="2">
    <source>
        <dbReference type="Proteomes" id="UP001516400"/>
    </source>
</evidence>
<dbReference type="EMBL" id="JABFTP020000103">
    <property type="protein sequence ID" value="KAL3278019.1"/>
    <property type="molecule type" value="Genomic_DNA"/>
</dbReference>
<reference evidence="1 2" key="1">
    <citation type="journal article" date="2021" name="BMC Biol.">
        <title>Horizontally acquired antibacterial genes associated with adaptive radiation of ladybird beetles.</title>
        <authorList>
            <person name="Li H.S."/>
            <person name="Tang X.F."/>
            <person name="Huang Y.H."/>
            <person name="Xu Z.Y."/>
            <person name="Chen M.L."/>
            <person name="Du X.Y."/>
            <person name="Qiu B.Y."/>
            <person name="Chen P.T."/>
            <person name="Zhang W."/>
            <person name="Slipinski A."/>
            <person name="Escalona H.E."/>
            <person name="Waterhouse R.M."/>
            <person name="Zwick A."/>
            <person name="Pang H."/>
        </authorList>
    </citation>
    <scope>NUCLEOTIDE SEQUENCE [LARGE SCALE GENOMIC DNA]</scope>
    <source>
        <strain evidence="1">SYSU2018</strain>
    </source>
</reference>
<evidence type="ECO:0000313" key="1">
    <source>
        <dbReference type="EMBL" id="KAL3278019.1"/>
    </source>
</evidence>
<sequence>LNRKEPWRLENKGMIQTREKDTYEEIKTYRLHKPEVKAEFQNEIDTEIELIKERFDEINVEETCQAIMNILMTDIQRAFGVAQIDKRKKQTLWWSPAAKEQVKATIQKWKYYLMVKSVYAYEEYKRERLKTEELVTKAKQKEWIDFGEKI</sequence>
<comment type="caution">
    <text evidence="1">The sequence shown here is derived from an EMBL/GenBank/DDBJ whole genome shotgun (WGS) entry which is preliminary data.</text>
</comment>
<feature type="non-terminal residue" evidence="1">
    <location>
        <position position="1"/>
    </location>
</feature>
<accession>A0ABD2NHD5</accession>
<protein>
    <submittedName>
        <fullName evidence="1">Uncharacterized protein</fullName>
    </submittedName>
</protein>
<dbReference type="Proteomes" id="UP001516400">
    <property type="component" value="Unassembled WGS sequence"/>
</dbReference>
<organism evidence="1 2">
    <name type="scientific">Cryptolaemus montrouzieri</name>
    <dbReference type="NCBI Taxonomy" id="559131"/>
    <lineage>
        <taxon>Eukaryota</taxon>
        <taxon>Metazoa</taxon>
        <taxon>Ecdysozoa</taxon>
        <taxon>Arthropoda</taxon>
        <taxon>Hexapoda</taxon>
        <taxon>Insecta</taxon>
        <taxon>Pterygota</taxon>
        <taxon>Neoptera</taxon>
        <taxon>Endopterygota</taxon>
        <taxon>Coleoptera</taxon>
        <taxon>Polyphaga</taxon>
        <taxon>Cucujiformia</taxon>
        <taxon>Coccinelloidea</taxon>
        <taxon>Coccinellidae</taxon>
        <taxon>Scymninae</taxon>
        <taxon>Scymnini</taxon>
        <taxon>Cryptolaemus</taxon>
    </lineage>
</organism>
<name>A0ABD2NHD5_9CUCU</name>
<gene>
    <name evidence="1" type="ORF">HHI36_013360</name>
</gene>